<sequence length="122" mass="13143">MFNRFMLIVVFVPLAIILIALAVANRELVAFTLDPFNPGNPKLTLTLPLFIFLFLALAIGMIVGSLATWIKQGRYRKLARQRGVEAENLRQAVGRTPSAPQGPAPSSAHGPAQGPALPKPTT</sequence>
<feature type="compositionally biased region" description="Low complexity" evidence="1">
    <location>
        <begin position="97"/>
        <end position="116"/>
    </location>
</feature>
<keyword evidence="2" id="KW-0812">Transmembrane</keyword>
<gene>
    <name evidence="3" type="ORF">OOJ09_23260</name>
</gene>
<proteinExistence type="predicted"/>
<keyword evidence="2" id="KW-0472">Membrane</keyword>
<evidence type="ECO:0000256" key="1">
    <source>
        <dbReference type="SAM" id="MobiDB-lite"/>
    </source>
</evidence>
<feature type="region of interest" description="Disordered" evidence="1">
    <location>
        <begin position="88"/>
        <end position="122"/>
    </location>
</feature>
<evidence type="ECO:0000313" key="4">
    <source>
        <dbReference type="Proteomes" id="UP001152178"/>
    </source>
</evidence>
<reference evidence="3" key="1">
    <citation type="submission" date="2022-11" db="EMBL/GenBank/DDBJ databases">
        <authorList>
            <person name="Coimbra C."/>
        </authorList>
    </citation>
    <scope>NUCLEOTIDE SEQUENCE</scope>
    <source>
        <strain evidence="3">Jales19</strain>
    </source>
</reference>
<organism evidence="3 4">
    <name type="scientific">Mesorhizobium qingshengii</name>
    <dbReference type="NCBI Taxonomy" id="1165689"/>
    <lineage>
        <taxon>Bacteria</taxon>
        <taxon>Pseudomonadati</taxon>
        <taxon>Pseudomonadota</taxon>
        <taxon>Alphaproteobacteria</taxon>
        <taxon>Hyphomicrobiales</taxon>
        <taxon>Phyllobacteriaceae</taxon>
        <taxon>Mesorhizobium</taxon>
    </lineage>
</organism>
<dbReference type="EMBL" id="JAPFQA010000012">
    <property type="protein sequence ID" value="MCZ8547119.1"/>
    <property type="molecule type" value="Genomic_DNA"/>
</dbReference>
<dbReference type="RefSeq" id="WP_269907450.1">
    <property type="nucleotide sequence ID" value="NZ_JAPFQA010000012.1"/>
</dbReference>
<keyword evidence="2" id="KW-1133">Transmembrane helix</keyword>
<protein>
    <submittedName>
        <fullName evidence="3">LapA family protein</fullName>
    </submittedName>
</protein>
<comment type="caution">
    <text evidence="3">The sequence shown here is derived from an EMBL/GenBank/DDBJ whole genome shotgun (WGS) entry which is preliminary data.</text>
</comment>
<name>A0ABT4R0H6_9HYPH</name>
<keyword evidence="4" id="KW-1185">Reference proteome</keyword>
<dbReference type="Proteomes" id="UP001152178">
    <property type="component" value="Unassembled WGS sequence"/>
</dbReference>
<accession>A0ABT4R0H6</accession>
<evidence type="ECO:0000256" key="2">
    <source>
        <dbReference type="SAM" id="Phobius"/>
    </source>
</evidence>
<evidence type="ECO:0000313" key="3">
    <source>
        <dbReference type="EMBL" id="MCZ8547119.1"/>
    </source>
</evidence>
<feature type="transmembrane region" description="Helical" evidence="2">
    <location>
        <begin position="46"/>
        <end position="70"/>
    </location>
</feature>